<keyword evidence="1" id="KW-0472">Membrane</keyword>
<keyword evidence="3" id="KW-1185">Reference proteome</keyword>
<keyword evidence="1" id="KW-0812">Transmembrane</keyword>
<keyword evidence="1" id="KW-1133">Transmembrane helix</keyword>
<dbReference type="PIRSF" id="PIRSF015380">
    <property type="entry name" value="Site-sp_rcmb"/>
    <property type="match status" value="1"/>
</dbReference>
<dbReference type="InterPro" id="IPR011385">
    <property type="entry name" value="Site-sp_rcmbase"/>
</dbReference>
<feature type="transmembrane region" description="Helical" evidence="1">
    <location>
        <begin position="596"/>
        <end position="619"/>
    </location>
</feature>
<protein>
    <submittedName>
        <fullName evidence="2">Recombinase</fullName>
    </submittedName>
</protein>
<proteinExistence type="predicted"/>
<organism evidence="2 3">
    <name type="scientific">Acidovorax temperans</name>
    <dbReference type="NCBI Taxonomy" id="80878"/>
    <lineage>
        <taxon>Bacteria</taxon>
        <taxon>Pseudomonadati</taxon>
        <taxon>Pseudomonadota</taxon>
        <taxon>Betaproteobacteria</taxon>
        <taxon>Burkholderiales</taxon>
        <taxon>Comamonadaceae</taxon>
        <taxon>Acidovorax</taxon>
    </lineage>
</organism>
<comment type="caution">
    <text evidence="2">The sequence shown here is derived from an EMBL/GenBank/DDBJ whole genome shotgun (WGS) entry which is preliminary data.</text>
</comment>
<name>A0A0D7KE55_9BURK</name>
<feature type="transmembrane region" description="Helical" evidence="1">
    <location>
        <begin position="543"/>
        <end position="565"/>
    </location>
</feature>
<sequence length="660" mass="72464">MSRPNDLARLLAELDAEADLPHRHLWLIHLLEWVRGDRDSVPGATARLQLFLDAVEARPELRARLQAWWAQLVDTVDITTLLADFGFAPRTAFVSELAARLRTKWLPGTPDTIDASELFVLAVPHEFDAQWMAALDEAQLNRLAALLVPPGEESGISLWRHALLNAITYCAGQILSTGFAPELRLRMSEEAREAQPFHALIRDVESLRVEVLHALRTPDRLNEAAQRLRERLEACRAATATVYTHFEDNGISVGLVFRLRQLRERIVRVRLLLDCLLSPKPALAAARLMSSLVQVGQERRSLRALFASNSSLVAAKVAERSAETGEHYITRTPAEYRSMVHKAAGGGLVIAFTTLIKFGLYALALSAFWAGFWAGVNYAVSFVLVQLLHFTVATKQPAMTAPAMAAKLKELGSGDAIESFVDEITHLVRSQVAAVLGNVLVVMPVVLGIALLMLHTLGTPPISEKQALHVLESLHLLGPSVFFAAFTGVLLFASSIIAGWTENWFVLARMDSAIQYNPRITRLLGTARAARWAHFLRENISGFAANISLGFMLGLVPVIATFFGLGLDVRHVTLSAGQIAAACATLGLDVLHQPGFWWAAATLPLLGAFNVGVSFYLAFNLAMRARNVSGVERSRIYAAIRARLRSAPLSFFRPERARAA</sequence>
<evidence type="ECO:0000313" key="3">
    <source>
        <dbReference type="Proteomes" id="UP000032566"/>
    </source>
</evidence>
<accession>A0A0D7KE55</accession>
<reference evidence="2 3" key="1">
    <citation type="submission" date="2014-12" db="EMBL/GenBank/DDBJ databases">
        <title>Isolation of bacteria from lake water.</title>
        <authorList>
            <person name="Sheng K.-Y."/>
            <person name="Chin P.-S."/>
            <person name="Chan K.-G."/>
            <person name="Tan G.S."/>
        </authorList>
    </citation>
    <scope>NUCLEOTIDE SEQUENCE [LARGE SCALE GENOMIC DNA]</scope>
    <source>
        <strain evidence="2 3">KY4</strain>
    </source>
</reference>
<dbReference type="STRING" id="80878.RP29_04945"/>
<dbReference type="OrthoDB" id="5688397at2"/>
<dbReference type="PATRIC" id="fig|80878.5.peg.272"/>
<dbReference type="RefSeq" id="WP_044396434.1">
    <property type="nucleotide sequence ID" value="NZ_JXYQ01000012.1"/>
</dbReference>
<dbReference type="AlphaFoldDB" id="A0A0D7KE55"/>
<feature type="transmembrane region" description="Helical" evidence="1">
    <location>
        <begin position="343"/>
        <end position="364"/>
    </location>
</feature>
<dbReference type="EMBL" id="JXYQ01000012">
    <property type="protein sequence ID" value="KJA11483.1"/>
    <property type="molecule type" value="Genomic_DNA"/>
</dbReference>
<dbReference type="Proteomes" id="UP000032566">
    <property type="component" value="Unassembled WGS sequence"/>
</dbReference>
<feature type="transmembrane region" description="Helical" evidence="1">
    <location>
        <begin position="432"/>
        <end position="454"/>
    </location>
</feature>
<gene>
    <name evidence="2" type="ORF">RP29_04945</name>
</gene>
<feature type="transmembrane region" description="Helical" evidence="1">
    <location>
        <begin position="370"/>
        <end position="390"/>
    </location>
</feature>
<dbReference type="Pfam" id="PF10136">
    <property type="entry name" value="SpecificRecomb"/>
    <property type="match status" value="1"/>
</dbReference>
<evidence type="ECO:0000313" key="2">
    <source>
        <dbReference type="EMBL" id="KJA11483.1"/>
    </source>
</evidence>
<evidence type="ECO:0000256" key="1">
    <source>
        <dbReference type="SAM" id="Phobius"/>
    </source>
</evidence>
<feature type="transmembrane region" description="Helical" evidence="1">
    <location>
        <begin position="474"/>
        <end position="500"/>
    </location>
</feature>